<keyword evidence="5" id="KW-1185">Reference proteome</keyword>
<dbReference type="KEGG" id="anf:AQPE_0756"/>
<dbReference type="SUPFAM" id="SSF55008">
    <property type="entry name" value="HMA, heavy metal-associated domain"/>
    <property type="match status" value="1"/>
</dbReference>
<protein>
    <submittedName>
        <fullName evidence="4">Copper-transporting ATPase</fullName>
    </submittedName>
</protein>
<dbReference type="AlphaFoldDB" id="A0A5K7S514"/>
<organism evidence="4 5">
    <name type="scientific">Aquipluma nitroreducens</name>
    <dbReference type="NCBI Taxonomy" id="2010828"/>
    <lineage>
        <taxon>Bacteria</taxon>
        <taxon>Pseudomonadati</taxon>
        <taxon>Bacteroidota</taxon>
        <taxon>Bacteroidia</taxon>
        <taxon>Marinilabiliales</taxon>
        <taxon>Prolixibacteraceae</taxon>
        <taxon>Aquipluma</taxon>
    </lineage>
</organism>
<dbReference type="PROSITE" id="PS51257">
    <property type="entry name" value="PROKAR_LIPOPROTEIN"/>
    <property type="match status" value="1"/>
</dbReference>
<dbReference type="FunFam" id="3.30.70.100:FF:000001">
    <property type="entry name" value="ATPase copper transporting beta"/>
    <property type="match status" value="1"/>
</dbReference>
<dbReference type="Proteomes" id="UP001193389">
    <property type="component" value="Chromosome"/>
</dbReference>
<accession>A0A5K7S514</accession>
<dbReference type="InterPro" id="IPR036163">
    <property type="entry name" value="HMA_dom_sf"/>
</dbReference>
<name>A0A5K7S514_9BACT</name>
<keyword evidence="1" id="KW-0479">Metal-binding</keyword>
<feature type="signal peptide" evidence="2">
    <location>
        <begin position="1"/>
        <end position="24"/>
    </location>
</feature>
<dbReference type="RefSeq" id="WP_318349677.1">
    <property type="nucleotide sequence ID" value="NZ_AP018694.1"/>
</dbReference>
<evidence type="ECO:0000313" key="4">
    <source>
        <dbReference type="EMBL" id="BBE16616.1"/>
    </source>
</evidence>
<keyword evidence="2" id="KW-0732">Signal</keyword>
<dbReference type="EMBL" id="AP018694">
    <property type="protein sequence ID" value="BBE16616.1"/>
    <property type="molecule type" value="Genomic_DNA"/>
</dbReference>
<dbReference type="CDD" id="cd00371">
    <property type="entry name" value="HMA"/>
    <property type="match status" value="1"/>
</dbReference>
<dbReference type="InterPro" id="IPR006121">
    <property type="entry name" value="HMA_dom"/>
</dbReference>
<dbReference type="Gene3D" id="3.30.70.100">
    <property type="match status" value="1"/>
</dbReference>
<feature type="domain" description="HMA" evidence="3">
    <location>
        <begin position="33"/>
        <end position="99"/>
    </location>
</feature>
<gene>
    <name evidence="4" type="ORF">AQPE_0756</name>
</gene>
<evidence type="ECO:0000256" key="2">
    <source>
        <dbReference type="SAM" id="SignalP"/>
    </source>
</evidence>
<evidence type="ECO:0000313" key="5">
    <source>
        <dbReference type="Proteomes" id="UP001193389"/>
    </source>
</evidence>
<proteinExistence type="predicted"/>
<dbReference type="GO" id="GO:0046872">
    <property type="term" value="F:metal ion binding"/>
    <property type="evidence" value="ECO:0007669"/>
    <property type="project" value="UniProtKB-KW"/>
</dbReference>
<dbReference type="PROSITE" id="PS50846">
    <property type="entry name" value="HMA_2"/>
    <property type="match status" value="1"/>
</dbReference>
<reference evidence="4" key="1">
    <citation type="journal article" date="2020" name="Int. J. Syst. Evol. Microbiol.">
        <title>Aquipluma nitroreducens gen. nov. sp. nov., a novel facultatively anaerobic bacterium isolated from a freshwater lake.</title>
        <authorList>
            <person name="Watanabe M."/>
            <person name="Kojima H."/>
            <person name="Fukui M."/>
        </authorList>
    </citation>
    <scope>NUCLEOTIDE SEQUENCE</scope>
    <source>
        <strain evidence="4">MeG22</strain>
    </source>
</reference>
<sequence length="101" mass="10847">MKQILFIVLVLLGFIACNSPQKTAEKAQAPVMVEAKLKVEGMTCNECEASVAKGVNELAGIDSISANHLDSTAFVRFDSNKTSLKDISKAIENRGYVVASK</sequence>
<evidence type="ECO:0000256" key="1">
    <source>
        <dbReference type="ARBA" id="ARBA00022723"/>
    </source>
</evidence>
<evidence type="ECO:0000259" key="3">
    <source>
        <dbReference type="PROSITE" id="PS50846"/>
    </source>
</evidence>
<feature type="chain" id="PRO_5024428251" evidence="2">
    <location>
        <begin position="25"/>
        <end position="101"/>
    </location>
</feature>
<dbReference type="Pfam" id="PF00403">
    <property type="entry name" value="HMA"/>
    <property type="match status" value="1"/>
</dbReference>